<geneLocation type="plasmid" evidence="2 3">
    <name>pACRY02</name>
</geneLocation>
<feature type="chain" id="PRO_5002681262" description="Toxin co-regulated pilus biosynthesis protein Q C-terminal domain-containing protein" evidence="1">
    <location>
        <begin position="26"/>
        <end position="183"/>
    </location>
</feature>
<protein>
    <recommendedName>
        <fullName evidence="4">Toxin co-regulated pilus biosynthesis protein Q C-terminal domain-containing protein</fullName>
    </recommendedName>
</protein>
<dbReference type="EMBL" id="CP000690">
    <property type="protein sequence ID" value="ABQ29052.1"/>
    <property type="molecule type" value="Genomic_DNA"/>
</dbReference>
<dbReference type="RefSeq" id="WP_011930602.1">
    <property type="nucleotide sequence ID" value="NC_009468.1"/>
</dbReference>
<evidence type="ECO:0000313" key="2">
    <source>
        <dbReference type="EMBL" id="ABQ29052.1"/>
    </source>
</evidence>
<keyword evidence="3" id="KW-1185">Reference proteome</keyword>
<dbReference type="Pfam" id="PF16816">
    <property type="entry name" value="DotD"/>
    <property type="match status" value="1"/>
</dbReference>
<dbReference type="InterPro" id="IPR038140">
    <property type="entry name" value="DotD_sf"/>
</dbReference>
<evidence type="ECO:0008006" key="4">
    <source>
        <dbReference type="Google" id="ProtNLM"/>
    </source>
</evidence>
<accession>A5FTX0</accession>
<feature type="signal peptide" evidence="1">
    <location>
        <begin position="1"/>
        <end position="25"/>
    </location>
</feature>
<dbReference type="AlphaFoldDB" id="A5FTX0"/>
<keyword evidence="2" id="KW-0614">Plasmid</keyword>
<sequence length="183" mass="19120">MVRIRSKAVLAVLALVAGMPALAHADVMTTEAQAVQAEAESNLARAFTEASQALSQLDNGPVDPQQVATPKGVAIAAPAAPVQAALPKIDLARLPAQLRRPVTIRWNGPVEGAIRKLAAQINYTVLPPTHTPATPPTIVLVKNKVPAAIVLQDIGARIRTYGKLVVSPAARTIQFDVNQAAGT</sequence>
<name>A5FTX0_ACICJ</name>
<dbReference type="Proteomes" id="UP000000245">
    <property type="component" value="Plasmid pACRY02"/>
</dbReference>
<keyword evidence="1" id="KW-0732">Signal</keyword>
<evidence type="ECO:0000313" key="3">
    <source>
        <dbReference type="Proteomes" id="UP000000245"/>
    </source>
</evidence>
<dbReference type="InterPro" id="IPR031817">
    <property type="entry name" value="DotD"/>
</dbReference>
<reference evidence="2 3" key="1">
    <citation type="submission" date="2007-05" db="EMBL/GenBank/DDBJ databases">
        <title>Complete sequence of plasmid2 pACRY02 of Acidiphilium cryptum JF-5.</title>
        <authorList>
            <consortium name="US DOE Joint Genome Institute"/>
            <person name="Copeland A."/>
            <person name="Lucas S."/>
            <person name="Lapidus A."/>
            <person name="Barry K."/>
            <person name="Detter J.C."/>
            <person name="Glavina del Rio T."/>
            <person name="Hammon N."/>
            <person name="Israni S."/>
            <person name="Dalin E."/>
            <person name="Tice H."/>
            <person name="Pitluck S."/>
            <person name="Sims D."/>
            <person name="Brettin T."/>
            <person name="Bruce D."/>
            <person name="Han C."/>
            <person name="Schmutz J."/>
            <person name="Larimer F."/>
            <person name="Land M."/>
            <person name="Hauser L."/>
            <person name="Kyrpides N."/>
            <person name="Kim E."/>
            <person name="Magnuson T."/>
            <person name="Richardson P."/>
        </authorList>
    </citation>
    <scope>NUCLEOTIDE SEQUENCE [LARGE SCALE GENOMIC DNA]</scope>
    <source>
        <strain evidence="2 3">JF-5</strain>
        <plasmid evidence="3">Plasmid pACRY02</plasmid>
    </source>
</reference>
<organism evidence="2 3">
    <name type="scientific">Acidiphilium cryptum (strain JF-5)</name>
    <dbReference type="NCBI Taxonomy" id="349163"/>
    <lineage>
        <taxon>Bacteria</taxon>
        <taxon>Pseudomonadati</taxon>
        <taxon>Pseudomonadota</taxon>
        <taxon>Alphaproteobacteria</taxon>
        <taxon>Acetobacterales</taxon>
        <taxon>Acidocellaceae</taxon>
        <taxon>Acidiphilium</taxon>
    </lineage>
</organism>
<dbReference type="HOGENOM" id="CLU_1472198_0_0_5"/>
<gene>
    <name evidence="2" type="ordered locus">Acry_3448</name>
</gene>
<dbReference type="Gene3D" id="3.55.50.60">
    <property type="entry name" value="DotD protein"/>
    <property type="match status" value="1"/>
</dbReference>
<proteinExistence type="predicted"/>
<dbReference type="KEGG" id="acr:Acry_3448"/>
<evidence type="ECO:0000256" key="1">
    <source>
        <dbReference type="SAM" id="SignalP"/>
    </source>
</evidence>